<name>A0AAW1Q6C8_9CHLO</name>
<dbReference type="Proteomes" id="UP001489004">
    <property type="component" value="Unassembled WGS sequence"/>
</dbReference>
<keyword evidence="2" id="KW-1185">Reference proteome</keyword>
<dbReference type="EMBL" id="JALJOR010000006">
    <property type="protein sequence ID" value="KAK9815869.1"/>
    <property type="molecule type" value="Genomic_DNA"/>
</dbReference>
<evidence type="ECO:0000313" key="1">
    <source>
        <dbReference type="EMBL" id="KAK9815869.1"/>
    </source>
</evidence>
<proteinExistence type="predicted"/>
<organism evidence="1 2">
    <name type="scientific">[Myrmecia] bisecta</name>
    <dbReference type="NCBI Taxonomy" id="41462"/>
    <lineage>
        <taxon>Eukaryota</taxon>
        <taxon>Viridiplantae</taxon>
        <taxon>Chlorophyta</taxon>
        <taxon>core chlorophytes</taxon>
        <taxon>Trebouxiophyceae</taxon>
        <taxon>Trebouxiales</taxon>
        <taxon>Trebouxiaceae</taxon>
        <taxon>Myrmecia</taxon>
    </lineage>
</organism>
<sequence>MEIVRFPHITAFLSDHCNYCILRSHSIRFLRIITGPTNFRLNSKSNQDEVTRTNRVCQKTFQISHRPAWIFAG</sequence>
<protein>
    <submittedName>
        <fullName evidence="1">Uncharacterized protein</fullName>
    </submittedName>
</protein>
<dbReference type="AlphaFoldDB" id="A0AAW1Q6C8"/>
<gene>
    <name evidence="1" type="ORF">WJX72_011000</name>
</gene>
<reference evidence="1 2" key="1">
    <citation type="journal article" date="2024" name="Nat. Commun.">
        <title>Phylogenomics reveals the evolutionary origins of lichenization in chlorophyte algae.</title>
        <authorList>
            <person name="Puginier C."/>
            <person name="Libourel C."/>
            <person name="Otte J."/>
            <person name="Skaloud P."/>
            <person name="Haon M."/>
            <person name="Grisel S."/>
            <person name="Petersen M."/>
            <person name="Berrin J.G."/>
            <person name="Delaux P.M."/>
            <person name="Dal Grande F."/>
            <person name="Keller J."/>
        </authorList>
    </citation>
    <scope>NUCLEOTIDE SEQUENCE [LARGE SCALE GENOMIC DNA]</scope>
    <source>
        <strain evidence="1 2">SAG 2043</strain>
    </source>
</reference>
<evidence type="ECO:0000313" key="2">
    <source>
        <dbReference type="Proteomes" id="UP001489004"/>
    </source>
</evidence>
<accession>A0AAW1Q6C8</accession>
<comment type="caution">
    <text evidence="1">The sequence shown here is derived from an EMBL/GenBank/DDBJ whole genome shotgun (WGS) entry which is preliminary data.</text>
</comment>